<reference evidence="14" key="1">
    <citation type="submission" date="2025-08" db="UniProtKB">
        <authorList>
            <consortium name="RefSeq"/>
        </authorList>
    </citation>
    <scope>IDENTIFICATION</scope>
    <source>
        <strain evidence="14">11010-0011.00</strain>
        <tissue evidence="14">Whole body</tissue>
    </source>
</reference>
<evidence type="ECO:0000313" key="14">
    <source>
        <dbReference type="RefSeq" id="XP_030381912.1"/>
    </source>
</evidence>
<dbReference type="InterPro" id="IPR050341">
    <property type="entry name" value="PP1_catalytic_subunit"/>
</dbReference>
<evidence type="ECO:0000256" key="7">
    <source>
        <dbReference type="ARBA" id="ARBA00037818"/>
    </source>
</evidence>
<dbReference type="OrthoDB" id="1930084at2759"/>
<comment type="catalytic activity">
    <reaction evidence="8">
        <text>O-phospho-L-seryl-[protein] + H2O = L-seryl-[protein] + phosphate</text>
        <dbReference type="Rhea" id="RHEA:20629"/>
        <dbReference type="Rhea" id="RHEA-COMP:9863"/>
        <dbReference type="Rhea" id="RHEA-COMP:11604"/>
        <dbReference type="ChEBI" id="CHEBI:15377"/>
        <dbReference type="ChEBI" id="CHEBI:29999"/>
        <dbReference type="ChEBI" id="CHEBI:43474"/>
        <dbReference type="ChEBI" id="CHEBI:83421"/>
        <dbReference type="EC" id="3.1.3.16"/>
    </reaction>
</comment>
<dbReference type="InterPro" id="IPR006186">
    <property type="entry name" value="Ser/Thr-sp_prot-phosphatase"/>
</dbReference>
<keyword evidence="5" id="KW-0904">Protein phosphatase</keyword>
<evidence type="ECO:0000256" key="6">
    <source>
        <dbReference type="ARBA" id="ARBA00023211"/>
    </source>
</evidence>
<evidence type="ECO:0000256" key="3">
    <source>
        <dbReference type="ARBA" id="ARBA00022723"/>
    </source>
</evidence>
<dbReference type="GO" id="GO:0004722">
    <property type="term" value="F:protein serine/threonine phosphatase activity"/>
    <property type="evidence" value="ECO:0007669"/>
    <property type="project" value="UniProtKB-EC"/>
</dbReference>
<dbReference type="PANTHER" id="PTHR11668:SF300">
    <property type="entry name" value="SERINE_THREONINE-PROTEIN PHOSPHATASE"/>
    <property type="match status" value="1"/>
</dbReference>
<dbReference type="Gene3D" id="3.60.21.10">
    <property type="match status" value="1"/>
</dbReference>
<dbReference type="InterPro" id="IPR004843">
    <property type="entry name" value="Calcineurin-like_PHP"/>
</dbReference>
<protein>
    <recommendedName>
        <fullName evidence="11">Serine/threonine-protein phosphatase</fullName>
        <ecNumber evidence="11">3.1.3.16</ecNumber>
    </recommendedName>
</protein>
<comment type="function">
    <text evidence="10">Probable phosphatase which plays a redundant role with gsp-4 in spermatogenesis by regulating sister chromatid segregation during meiosis. In addition, involved in sperm motility by controlling the dynamic disassembly of major sperm proteins (MSP) in the spermatozoan pseudopodium.</text>
</comment>
<dbReference type="EC" id="3.1.3.16" evidence="11"/>
<evidence type="ECO:0000256" key="5">
    <source>
        <dbReference type="ARBA" id="ARBA00022912"/>
    </source>
</evidence>
<evidence type="ECO:0000256" key="9">
    <source>
        <dbReference type="ARBA" id="ARBA00048336"/>
    </source>
</evidence>
<dbReference type="Proteomes" id="UP000504634">
    <property type="component" value="Unplaced"/>
</dbReference>
<dbReference type="FunFam" id="3.60.21.10:FF:000026">
    <property type="entry name" value="Serine/threonine-protein phosphatase"/>
    <property type="match status" value="1"/>
</dbReference>
<accession>A0A6J2U455</accession>
<dbReference type="PRINTS" id="PR00114">
    <property type="entry name" value="STPHPHTASE"/>
</dbReference>
<gene>
    <name evidence="14" type="primary">LOC115629561</name>
</gene>
<name>A0A6J2U455_DROLE</name>
<dbReference type="GeneID" id="115629561"/>
<dbReference type="Pfam" id="PF00149">
    <property type="entry name" value="Metallophos"/>
    <property type="match status" value="1"/>
</dbReference>
<evidence type="ECO:0000256" key="1">
    <source>
        <dbReference type="ARBA" id="ARBA00001936"/>
    </source>
</evidence>
<organism evidence="13 14">
    <name type="scientific">Drosophila lebanonensis</name>
    <name type="common">Fruit fly</name>
    <name type="synonym">Scaptodrosophila lebanonensis</name>
    <dbReference type="NCBI Taxonomy" id="7225"/>
    <lineage>
        <taxon>Eukaryota</taxon>
        <taxon>Metazoa</taxon>
        <taxon>Ecdysozoa</taxon>
        <taxon>Arthropoda</taxon>
        <taxon>Hexapoda</taxon>
        <taxon>Insecta</taxon>
        <taxon>Pterygota</taxon>
        <taxon>Neoptera</taxon>
        <taxon>Endopterygota</taxon>
        <taxon>Diptera</taxon>
        <taxon>Brachycera</taxon>
        <taxon>Muscomorpha</taxon>
        <taxon>Ephydroidea</taxon>
        <taxon>Drosophilidae</taxon>
        <taxon>Scaptodrosophila</taxon>
    </lineage>
</organism>
<keyword evidence="13" id="KW-1185">Reference proteome</keyword>
<keyword evidence="3" id="KW-0479">Metal-binding</keyword>
<dbReference type="GO" id="GO:0018991">
    <property type="term" value="P:egg-laying behavior"/>
    <property type="evidence" value="ECO:0007669"/>
    <property type="project" value="UniProtKB-ARBA"/>
</dbReference>
<dbReference type="PANTHER" id="PTHR11668">
    <property type="entry name" value="SERINE/THREONINE PROTEIN PHOSPHATASE"/>
    <property type="match status" value="1"/>
</dbReference>
<dbReference type="AlphaFoldDB" id="A0A6J2U455"/>
<comment type="catalytic activity">
    <reaction evidence="9 11">
        <text>O-phospho-L-threonyl-[protein] + H2O = L-threonyl-[protein] + phosphate</text>
        <dbReference type="Rhea" id="RHEA:47004"/>
        <dbReference type="Rhea" id="RHEA-COMP:11060"/>
        <dbReference type="Rhea" id="RHEA-COMP:11605"/>
        <dbReference type="ChEBI" id="CHEBI:15377"/>
        <dbReference type="ChEBI" id="CHEBI:30013"/>
        <dbReference type="ChEBI" id="CHEBI:43474"/>
        <dbReference type="ChEBI" id="CHEBI:61977"/>
        <dbReference type="EC" id="3.1.3.16"/>
    </reaction>
</comment>
<evidence type="ECO:0000259" key="12">
    <source>
        <dbReference type="PROSITE" id="PS00125"/>
    </source>
</evidence>
<keyword evidence="6" id="KW-0464">Manganese</keyword>
<evidence type="ECO:0000256" key="8">
    <source>
        <dbReference type="ARBA" id="ARBA00047761"/>
    </source>
</evidence>
<dbReference type="GO" id="GO:0005737">
    <property type="term" value="C:cytoplasm"/>
    <property type="evidence" value="ECO:0007669"/>
    <property type="project" value="TreeGrafter"/>
</dbReference>
<dbReference type="RefSeq" id="XP_030381912.1">
    <property type="nucleotide sequence ID" value="XM_030526052.1"/>
</dbReference>
<dbReference type="GO" id="GO:0031143">
    <property type="term" value="C:pseudopodium"/>
    <property type="evidence" value="ECO:0007669"/>
    <property type="project" value="UniProtKB-SubCell"/>
</dbReference>
<evidence type="ECO:0000256" key="11">
    <source>
        <dbReference type="RuleBase" id="RU004273"/>
    </source>
</evidence>
<evidence type="ECO:0000256" key="10">
    <source>
        <dbReference type="ARBA" id="ARBA00054219"/>
    </source>
</evidence>
<comment type="cofactor">
    <cofactor evidence="1">
        <name>Mn(2+)</name>
        <dbReference type="ChEBI" id="CHEBI:29035"/>
    </cofactor>
</comment>
<keyword evidence="4 11" id="KW-0378">Hydrolase</keyword>
<dbReference type="SUPFAM" id="SSF56300">
    <property type="entry name" value="Metallo-dependent phosphatases"/>
    <property type="match status" value="1"/>
</dbReference>
<dbReference type="GO" id="GO:0097723">
    <property type="term" value="P:amoeboid sperm motility"/>
    <property type="evidence" value="ECO:0007669"/>
    <property type="project" value="UniProtKB-ARBA"/>
</dbReference>
<dbReference type="GO" id="GO:0031272">
    <property type="term" value="P:regulation of pseudopodium assembly"/>
    <property type="evidence" value="ECO:0007669"/>
    <property type="project" value="UniProtKB-ARBA"/>
</dbReference>
<dbReference type="InterPro" id="IPR031675">
    <property type="entry name" value="STPPase_N"/>
</dbReference>
<dbReference type="InterPro" id="IPR029052">
    <property type="entry name" value="Metallo-depent_PP-like"/>
</dbReference>
<evidence type="ECO:0000256" key="4">
    <source>
        <dbReference type="ARBA" id="ARBA00022801"/>
    </source>
</evidence>
<evidence type="ECO:0000313" key="13">
    <source>
        <dbReference type="Proteomes" id="UP000504634"/>
    </source>
</evidence>
<feature type="domain" description="Serine/threonine specific protein phosphatases" evidence="12">
    <location>
        <begin position="135"/>
        <end position="140"/>
    </location>
</feature>
<evidence type="ECO:0000256" key="2">
    <source>
        <dbReference type="ARBA" id="ARBA00008294"/>
    </source>
</evidence>
<comment type="similarity">
    <text evidence="2 11">Belongs to the PPP phosphatase family.</text>
</comment>
<comment type="subcellular location">
    <subcellularLocation>
        <location evidence="7">Cell projection</location>
        <location evidence="7">Pseudopodium</location>
    </subcellularLocation>
</comment>
<dbReference type="SMART" id="SM00156">
    <property type="entry name" value="PP2Ac"/>
    <property type="match status" value="1"/>
</dbReference>
<dbReference type="GO" id="GO:0046872">
    <property type="term" value="F:metal ion binding"/>
    <property type="evidence" value="ECO:0007669"/>
    <property type="project" value="UniProtKB-KW"/>
</dbReference>
<dbReference type="GO" id="GO:0005634">
    <property type="term" value="C:nucleus"/>
    <property type="evidence" value="ECO:0007669"/>
    <property type="project" value="TreeGrafter"/>
</dbReference>
<sequence>MLRITTHNTKRRSSQSSSQAKIDKIIHQLTTEHRGSIHNRNVILSVEDIRSVCMMAREAFLAQPMCIEVKEPLCVVGDIHGQFDDLLRIFDYNNCPSSRRFLFLGDYVDRGKNSIEVIVLLMCYKLRYPDNLYMLRGNHESEVLNMHYGFYDECKRRYTIKLFKTFVDCYNCMPVAAVISNRIFCCHGGLSPDLSTIEDINHLERPAQIPVKGLLCDLMWSDPENIFGWGKNNRGVSVTFGRDIVERFIRNHDFDLIVRAHQVVEEGFEFFAKRQLITLFSAPNYCGEFDNAGATMNLNSDLKISFHVFSPKIGGRAITNIITVAGPQVRIRNLQSMPTENQPGLGEQLLRYKTRETKKQ</sequence>
<dbReference type="GO" id="GO:0007060">
    <property type="term" value="P:male meiosis chromosome segregation"/>
    <property type="evidence" value="ECO:0007669"/>
    <property type="project" value="UniProtKB-ARBA"/>
</dbReference>
<dbReference type="PROSITE" id="PS00125">
    <property type="entry name" value="SER_THR_PHOSPHATASE"/>
    <property type="match status" value="1"/>
</dbReference>
<proteinExistence type="inferred from homology"/>
<dbReference type="Pfam" id="PF16891">
    <property type="entry name" value="STPPase_N"/>
    <property type="match status" value="1"/>
</dbReference>